<name>A0A0F9L453_9ZZZZ</name>
<sequence length="670" mass="76344">MIATYKNLSPHHNVYIMILRTISMSETKEVPINSMVKFTPRLLTSTLRLFNGVLTKTQKKTKLTESITRATINHGFVFSPQVFGSFTVRELEGMISEISKEIGISPAQMNSTFNKSWSKVRDAPFEQLIFEQLTHYMTTYGYKRLGTYTENTVFIPNEVFDVPELKDGVKLTVIHGYTKTQLKEKLLKLVNSGIALDSIDDIVEIAKFLELTDKEVLSLNNKEVRVSLYSHLDLIPEDPVELLRLALFETTERTLLITNRGTIELIKESGKGDDMRKLFEQYDEHFGYKRLAEIFLRFKRLFLAFKSLEGMTHPVNKISSLTHKYHKPMRSSLLNSITAMLKNGKPIYPSKLNTALDNVNIWRKIRLAQSLKYRMTGNKSIVYKIRNGKSFATEMEFENSKDAEKVYDILIASIAKELKHLKGKEIYIPENFVYSLPSTAKQFSGNIPNGSYIKCGKDMIFGIWWTNVHGQTDLDLHAQSLGGGHIGWNTTQRSGNKALLRTGDITDAPNGATELFYINKDYEDTVLYTLNYYNYRPDAPVPFKLMVADEHPNSFGENYTIDPNNLKCVIPSEMNKEKQITLGLGTVKDGECRFYFSESALGNTNVTGDYKYINIARNYMAEFFKSQITFNEVAEKVGAKIVTVQTPKSIDLSPENLDKSSFINLIIPNK</sequence>
<evidence type="ECO:0000313" key="1">
    <source>
        <dbReference type="EMBL" id="KKM45931.1"/>
    </source>
</evidence>
<proteinExistence type="predicted"/>
<comment type="caution">
    <text evidence="1">The sequence shown here is derived from an EMBL/GenBank/DDBJ whole genome shotgun (WGS) entry which is preliminary data.</text>
</comment>
<dbReference type="AlphaFoldDB" id="A0A0F9L453"/>
<reference evidence="1" key="1">
    <citation type="journal article" date="2015" name="Nature">
        <title>Complex archaea that bridge the gap between prokaryotes and eukaryotes.</title>
        <authorList>
            <person name="Spang A."/>
            <person name="Saw J.H."/>
            <person name="Jorgensen S.L."/>
            <person name="Zaremba-Niedzwiedzka K."/>
            <person name="Martijn J."/>
            <person name="Lind A.E."/>
            <person name="van Eijk R."/>
            <person name="Schleper C."/>
            <person name="Guy L."/>
            <person name="Ettema T.J."/>
        </authorList>
    </citation>
    <scope>NUCLEOTIDE SEQUENCE</scope>
</reference>
<dbReference type="EMBL" id="LAZR01012042">
    <property type="protein sequence ID" value="KKM45931.1"/>
    <property type="molecule type" value="Genomic_DNA"/>
</dbReference>
<protein>
    <submittedName>
        <fullName evidence="1">Uncharacterized protein</fullName>
    </submittedName>
</protein>
<gene>
    <name evidence="1" type="ORF">LCGC14_1560180</name>
</gene>
<accession>A0A0F9L453</accession>
<organism evidence="1">
    <name type="scientific">marine sediment metagenome</name>
    <dbReference type="NCBI Taxonomy" id="412755"/>
    <lineage>
        <taxon>unclassified sequences</taxon>
        <taxon>metagenomes</taxon>
        <taxon>ecological metagenomes</taxon>
    </lineage>
</organism>